<reference evidence="2" key="1">
    <citation type="submission" date="2023-10" db="EMBL/GenBank/DDBJ databases">
        <title>Genome assembly of Pristionchus species.</title>
        <authorList>
            <person name="Yoshida K."/>
            <person name="Sommer R.J."/>
        </authorList>
    </citation>
    <scope>NUCLEOTIDE SEQUENCE</scope>
    <source>
        <strain evidence="2">RS0144</strain>
    </source>
</reference>
<keyword evidence="3" id="KW-1185">Reference proteome</keyword>
<feature type="transmembrane region" description="Helical" evidence="1">
    <location>
        <begin position="192"/>
        <end position="219"/>
    </location>
</feature>
<feature type="non-terminal residue" evidence="2">
    <location>
        <position position="1"/>
    </location>
</feature>
<feature type="transmembrane region" description="Helical" evidence="1">
    <location>
        <begin position="57"/>
        <end position="88"/>
    </location>
</feature>
<organism evidence="2 3">
    <name type="scientific">Pristionchus entomophagus</name>
    <dbReference type="NCBI Taxonomy" id="358040"/>
    <lineage>
        <taxon>Eukaryota</taxon>
        <taxon>Metazoa</taxon>
        <taxon>Ecdysozoa</taxon>
        <taxon>Nematoda</taxon>
        <taxon>Chromadorea</taxon>
        <taxon>Rhabditida</taxon>
        <taxon>Rhabditina</taxon>
        <taxon>Diplogasteromorpha</taxon>
        <taxon>Diplogasteroidea</taxon>
        <taxon>Neodiplogasteridae</taxon>
        <taxon>Pristionchus</taxon>
    </lineage>
</organism>
<feature type="transmembrane region" description="Helical" evidence="1">
    <location>
        <begin position="108"/>
        <end position="130"/>
    </location>
</feature>
<name>A0AAV5ULA6_9BILA</name>
<feature type="transmembrane region" description="Helical" evidence="1">
    <location>
        <begin position="142"/>
        <end position="162"/>
    </location>
</feature>
<protein>
    <recommendedName>
        <fullName evidence="4">Serpentine receptor class gamma</fullName>
    </recommendedName>
</protein>
<evidence type="ECO:0008006" key="4">
    <source>
        <dbReference type="Google" id="ProtNLM"/>
    </source>
</evidence>
<gene>
    <name evidence="2" type="ORF">PENTCL1PPCAC_28888</name>
</gene>
<dbReference type="AlphaFoldDB" id="A0AAV5ULA6"/>
<proteinExistence type="predicted"/>
<feature type="transmembrane region" description="Helical" evidence="1">
    <location>
        <begin position="231"/>
        <end position="250"/>
    </location>
</feature>
<keyword evidence="1" id="KW-0472">Membrane</keyword>
<evidence type="ECO:0000313" key="3">
    <source>
        <dbReference type="Proteomes" id="UP001432027"/>
    </source>
</evidence>
<comment type="caution">
    <text evidence="2">The sequence shown here is derived from an EMBL/GenBank/DDBJ whole genome shotgun (WGS) entry which is preliminary data.</text>
</comment>
<keyword evidence="1" id="KW-0812">Transmembrane</keyword>
<dbReference type="Proteomes" id="UP001432027">
    <property type="component" value="Unassembled WGS sequence"/>
</dbReference>
<accession>A0AAV5ULA6</accession>
<feature type="transmembrane region" description="Helical" evidence="1">
    <location>
        <begin position="23"/>
        <end position="45"/>
    </location>
</feature>
<keyword evidence="1" id="KW-1133">Transmembrane helix</keyword>
<feature type="non-terminal residue" evidence="2">
    <location>
        <position position="252"/>
    </location>
</feature>
<sequence length="252" mass="28009">LLTIIRIIKLDQDYLAVLRRFDVINLIIIIILGFVTFPLASYVYYKLLTIAPFKNNYTFLLIVVSGVVEFLNYLANLFFIQCTSYSAFNAFYDFLNDSGLSRFAMSSLLALSFLQIMLSLSVAINRLLFICKRTLLQLHARLIFYSSIVISIIIALICAALIHEPHFSYVSAYQGAGAYAHSPSSGQAPSTFLSTALILGVCTSLFLVTLFLAVSVCTYRRKISHGGRHNVESGLIVVAVSNFVNYVLLISA</sequence>
<evidence type="ECO:0000313" key="2">
    <source>
        <dbReference type="EMBL" id="GMT06714.1"/>
    </source>
</evidence>
<evidence type="ECO:0000256" key="1">
    <source>
        <dbReference type="SAM" id="Phobius"/>
    </source>
</evidence>
<dbReference type="EMBL" id="BTSX01000006">
    <property type="protein sequence ID" value="GMT06714.1"/>
    <property type="molecule type" value="Genomic_DNA"/>
</dbReference>